<evidence type="ECO:0000313" key="2">
    <source>
        <dbReference type="Proteomes" id="UP000238390"/>
    </source>
</evidence>
<dbReference type="Proteomes" id="UP000238390">
    <property type="component" value="Chromosome"/>
</dbReference>
<proteinExistence type="predicted"/>
<sequence>MDSNIDRPVRGVSISEDGTERTFFAGPSPKELFKIIHELAEEVRLLREGREKDGK</sequence>
<evidence type="ECO:0000313" key="1">
    <source>
        <dbReference type="EMBL" id="AVK07060.1"/>
    </source>
</evidence>
<protein>
    <submittedName>
        <fullName evidence="1">Uncharacterized protein</fullName>
    </submittedName>
</protein>
<name>A0A2R3IYS5_9PSED</name>
<dbReference type="EMBL" id="CP027169">
    <property type="protein sequence ID" value="AVK07060.1"/>
    <property type="molecule type" value="Genomic_DNA"/>
</dbReference>
<dbReference type="AlphaFoldDB" id="A0A2R3IYS5"/>
<keyword evidence="2" id="KW-1185">Reference proteome</keyword>
<gene>
    <name evidence="1" type="ORF">CSB93_4768</name>
</gene>
<accession>A0A2R3IYS5</accession>
<organism evidence="1 2">
    <name type="scientific">Pseudomonas paraeruginosa</name>
    <dbReference type="NCBI Taxonomy" id="2994495"/>
    <lineage>
        <taxon>Bacteria</taxon>
        <taxon>Pseudomonadati</taxon>
        <taxon>Pseudomonadota</taxon>
        <taxon>Gammaproteobacteria</taxon>
        <taxon>Pseudomonadales</taxon>
        <taxon>Pseudomonadaceae</taxon>
        <taxon>Pseudomonas</taxon>
    </lineage>
</organism>
<reference evidence="1 2" key="1">
    <citation type="submission" date="2018-02" db="EMBL/GenBank/DDBJ databases">
        <title>FDA/CDC Antimicrobial Resistant Isolate Bank Genome Sequencing.</title>
        <authorList>
            <person name="Benahmed F.H."/>
            <person name="Lutgring J.D."/>
            <person name="Yoo B."/>
            <person name="Machado M."/>
            <person name="Brown A."/>
            <person name="McAllister G."/>
            <person name="Perry A."/>
            <person name="Halpin A.L."/>
            <person name="Vavikolanu K."/>
            <person name="Ott S."/>
            <person name="Zhao X."/>
            <person name="Tallon L.J."/>
            <person name="Sadzewicz L."/>
            <person name="Aluvathingal J."/>
            <person name="Nadendla S."/>
            <person name="Voskania-kordi A."/>
            <person name="Simonyan V."/>
            <person name="Patel J."/>
            <person name="Shawar R.M."/>
        </authorList>
    </citation>
    <scope>NUCLEOTIDE SEQUENCE [LARGE SCALE GENOMIC DNA]</scope>
    <source>
        <strain evidence="1 2">AR_0356</strain>
    </source>
</reference>